<dbReference type="GO" id="GO:0016787">
    <property type="term" value="F:hydrolase activity"/>
    <property type="evidence" value="ECO:0007669"/>
    <property type="project" value="UniProtKB-KW"/>
</dbReference>
<dbReference type="SUPFAM" id="SSF52540">
    <property type="entry name" value="P-loop containing nucleoside triphosphate hydrolases"/>
    <property type="match status" value="1"/>
</dbReference>
<evidence type="ECO:0000256" key="1">
    <source>
        <dbReference type="ARBA" id="ARBA00022763"/>
    </source>
</evidence>
<evidence type="ECO:0000313" key="7">
    <source>
        <dbReference type="EMBL" id="VAX41433.1"/>
    </source>
</evidence>
<dbReference type="Pfam" id="PF17191">
    <property type="entry name" value="RecG_wedge"/>
    <property type="match status" value="1"/>
</dbReference>
<keyword evidence="4" id="KW-0238">DNA-binding</keyword>
<evidence type="ECO:0000256" key="4">
    <source>
        <dbReference type="ARBA" id="ARBA00023125"/>
    </source>
</evidence>
<dbReference type="InterPro" id="IPR011545">
    <property type="entry name" value="DEAD/DEAH_box_helicase_dom"/>
</dbReference>
<sequence>MTIHEDPLLTPVQYVSGVGERRAEMFARLGVFTVEDLLWMLPRDVLDLTIVCPVDQLEKDVLQTVRGEVVDIDVRTLSGGRSMVAVLLDCNGHYLRGSWFNQHWMRNKFTIGEFVLFSGKPKRRSGRWEIGHPQVQWLEEDDPTAHGGVLPRYRLTEGLKMQAVRHIAQHAVNEYVSLVADPLPESFREEQKLPGLQSAIRFLHTPKTMQEYQQGRDRLIYDDLLEFQLGLAIRRRAWKRGGVAPQLPVTAKIDARIRRLFPFKLTAGQDDAIQDICHDFSLGVAMHRLLQADVGAGKTVIAIYAMLVAIAAGYQVVLMAPTEVLATQHWATIDDALQQSRVGRLLLTGRLTPAERARALNAIAENNVQLIVGTQAVIQKDVQFANLGLAVIDEQHKFGVAQRGHFSKGDQQPHVLVMTATPIPRSLSLTQFGDLDISTMTELPPGRQQI</sequence>
<evidence type="ECO:0000256" key="5">
    <source>
        <dbReference type="ARBA" id="ARBA00023204"/>
    </source>
</evidence>
<dbReference type="InterPro" id="IPR027417">
    <property type="entry name" value="P-loop_NTPase"/>
</dbReference>
<proteinExistence type="predicted"/>
<dbReference type="SUPFAM" id="SSF50249">
    <property type="entry name" value="Nucleic acid-binding proteins"/>
    <property type="match status" value="1"/>
</dbReference>
<dbReference type="InterPro" id="IPR012340">
    <property type="entry name" value="NA-bd_OB-fold"/>
</dbReference>
<dbReference type="SMART" id="SM00487">
    <property type="entry name" value="DEXDc"/>
    <property type="match status" value="1"/>
</dbReference>
<feature type="non-terminal residue" evidence="7">
    <location>
        <position position="450"/>
    </location>
</feature>
<gene>
    <name evidence="7" type="ORF">MNBD_PLANCTO02-1883</name>
</gene>
<reference evidence="7" key="1">
    <citation type="submission" date="2018-06" db="EMBL/GenBank/DDBJ databases">
        <authorList>
            <person name="Zhirakovskaya E."/>
        </authorList>
    </citation>
    <scope>NUCLEOTIDE SEQUENCE</scope>
</reference>
<dbReference type="Gene3D" id="2.40.50.140">
    <property type="entry name" value="Nucleic acid-binding proteins"/>
    <property type="match status" value="1"/>
</dbReference>
<organism evidence="7">
    <name type="scientific">hydrothermal vent metagenome</name>
    <dbReference type="NCBI Taxonomy" id="652676"/>
    <lineage>
        <taxon>unclassified sequences</taxon>
        <taxon>metagenomes</taxon>
        <taxon>ecological metagenomes</taxon>
    </lineage>
</organism>
<accession>A0A3B1DWN3</accession>
<keyword evidence="5" id="KW-0234">DNA repair</keyword>
<feature type="domain" description="Helicase ATP-binding" evidence="6">
    <location>
        <begin position="279"/>
        <end position="440"/>
    </location>
</feature>
<dbReference type="InterPro" id="IPR047112">
    <property type="entry name" value="RecG/Mfd"/>
</dbReference>
<evidence type="ECO:0000259" key="6">
    <source>
        <dbReference type="PROSITE" id="PS51192"/>
    </source>
</evidence>
<dbReference type="Gene3D" id="3.40.50.300">
    <property type="entry name" value="P-loop containing nucleotide triphosphate hydrolases"/>
    <property type="match status" value="1"/>
</dbReference>
<dbReference type="Pfam" id="PF00270">
    <property type="entry name" value="DEAD"/>
    <property type="match status" value="1"/>
</dbReference>
<dbReference type="GO" id="GO:0003677">
    <property type="term" value="F:DNA binding"/>
    <property type="evidence" value="ECO:0007669"/>
    <property type="project" value="UniProtKB-KW"/>
</dbReference>
<dbReference type="GO" id="GO:0006281">
    <property type="term" value="P:DNA repair"/>
    <property type="evidence" value="ECO:0007669"/>
    <property type="project" value="UniProtKB-KW"/>
</dbReference>
<evidence type="ECO:0000256" key="2">
    <source>
        <dbReference type="ARBA" id="ARBA00022801"/>
    </source>
</evidence>
<dbReference type="GO" id="GO:0003678">
    <property type="term" value="F:DNA helicase activity"/>
    <property type="evidence" value="ECO:0007669"/>
    <property type="project" value="UniProtKB-EC"/>
</dbReference>
<keyword evidence="3 7" id="KW-0067">ATP-binding</keyword>
<dbReference type="GO" id="GO:0005524">
    <property type="term" value="F:ATP binding"/>
    <property type="evidence" value="ECO:0007669"/>
    <property type="project" value="InterPro"/>
</dbReference>
<dbReference type="PANTHER" id="PTHR47964">
    <property type="entry name" value="ATP-DEPENDENT DNA HELICASE HOMOLOG RECG, CHLOROPLASTIC"/>
    <property type="match status" value="1"/>
</dbReference>
<protein>
    <submittedName>
        <fullName evidence="7">ATP-dependent DNA helicase RecG</fullName>
        <ecNumber evidence="7">3.6.4.12</ecNumber>
    </submittedName>
</protein>
<keyword evidence="1" id="KW-0227">DNA damage</keyword>
<keyword evidence="3 7" id="KW-0547">Nucleotide-binding</keyword>
<keyword evidence="3 7" id="KW-0347">Helicase</keyword>
<dbReference type="PANTHER" id="PTHR47964:SF1">
    <property type="entry name" value="ATP-DEPENDENT DNA HELICASE HOMOLOG RECG, CHLOROPLASTIC"/>
    <property type="match status" value="1"/>
</dbReference>
<dbReference type="AlphaFoldDB" id="A0A3B1DWN3"/>
<dbReference type="CDD" id="cd04488">
    <property type="entry name" value="RecG_wedge_OBF"/>
    <property type="match status" value="1"/>
</dbReference>
<dbReference type="InterPro" id="IPR014001">
    <property type="entry name" value="Helicase_ATP-bd"/>
</dbReference>
<dbReference type="PROSITE" id="PS51192">
    <property type="entry name" value="HELICASE_ATP_BIND_1"/>
    <property type="match status" value="1"/>
</dbReference>
<dbReference type="EC" id="3.6.4.12" evidence="7"/>
<name>A0A3B1DWN3_9ZZZZ</name>
<keyword evidence="2 7" id="KW-0378">Hydrolase</keyword>
<dbReference type="EMBL" id="UOGL01000543">
    <property type="protein sequence ID" value="VAX41433.1"/>
    <property type="molecule type" value="Genomic_DNA"/>
</dbReference>
<dbReference type="InterPro" id="IPR033454">
    <property type="entry name" value="RecG_wedge"/>
</dbReference>
<evidence type="ECO:0000256" key="3">
    <source>
        <dbReference type="ARBA" id="ARBA00022806"/>
    </source>
</evidence>